<dbReference type="PANTHER" id="PTHR30193">
    <property type="entry name" value="ABC TRANSPORTER PERMEASE PROTEIN"/>
    <property type="match status" value="1"/>
</dbReference>
<comment type="similarity">
    <text evidence="7">Belongs to the binding-protein-dependent transport system permease family.</text>
</comment>
<evidence type="ECO:0000313" key="11">
    <source>
        <dbReference type="EMBL" id="XCH76400.1"/>
    </source>
</evidence>
<dbReference type="AlphaFoldDB" id="A0AAU8HJ30"/>
<evidence type="ECO:0000256" key="4">
    <source>
        <dbReference type="ARBA" id="ARBA00022692"/>
    </source>
</evidence>
<dbReference type="GO" id="GO:0005886">
    <property type="term" value="C:plasma membrane"/>
    <property type="evidence" value="ECO:0007669"/>
    <property type="project" value="UniProtKB-SubCell"/>
</dbReference>
<protein>
    <submittedName>
        <fullName evidence="11">Sugar ABC transporter permease</fullName>
    </submittedName>
</protein>
<dbReference type="InterPro" id="IPR000515">
    <property type="entry name" value="MetI-like"/>
</dbReference>
<organism evidence="11">
    <name type="scientific">Micromonospora sp. CCTCC AA 2012012</name>
    <dbReference type="NCBI Taxonomy" id="3111921"/>
    <lineage>
        <taxon>Bacteria</taxon>
        <taxon>Bacillati</taxon>
        <taxon>Actinomycetota</taxon>
        <taxon>Actinomycetes</taxon>
        <taxon>Micromonosporales</taxon>
        <taxon>Micromonosporaceae</taxon>
        <taxon>Micromonospora</taxon>
    </lineage>
</organism>
<accession>A0AAU8HJ30</accession>
<name>A0AAU8HJ30_9ACTN</name>
<comment type="subcellular location">
    <subcellularLocation>
        <location evidence="1 7">Cell membrane</location>
        <topology evidence="1 7">Multi-pass membrane protein</topology>
    </subcellularLocation>
</comment>
<evidence type="ECO:0000256" key="1">
    <source>
        <dbReference type="ARBA" id="ARBA00004651"/>
    </source>
</evidence>
<evidence type="ECO:0000313" key="10">
    <source>
        <dbReference type="EMBL" id="XBP95696.1"/>
    </source>
</evidence>
<dbReference type="PROSITE" id="PS50928">
    <property type="entry name" value="ABC_TM1"/>
    <property type="match status" value="1"/>
</dbReference>
<dbReference type="InterPro" id="IPR051393">
    <property type="entry name" value="ABC_transporter_permease"/>
</dbReference>
<keyword evidence="4 7" id="KW-0812">Transmembrane</keyword>
<dbReference type="Pfam" id="PF00528">
    <property type="entry name" value="BPD_transp_1"/>
    <property type="match status" value="1"/>
</dbReference>
<reference evidence="10" key="1">
    <citation type="submission" date="2024-01" db="EMBL/GenBank/DDBJ databases">
        <title>The genome sequence of Micromonospora mangrovi CCTCC AA 2012012.</title>
        <authorList>
            <person name="Gao J."/>
        </authorList>
    </citation>
    <scope>NUCLEOTIDE SEQUENCE</scope>
    <source>
        <strain evidence="10">CCTCC AA 2012012</strain>
    </source>
</reference>
<dbReference type="SUPFAM" id="SSF161098">
    <property type="entry name" value="MetI-like"/>
    <property type="match status" value="1"/>
</dbReference>
<evidence type="ECO:0000256" key="8">
    <source>
        <dbReference type="SAM" id="MobiDB-lite"/>
    </source>
</evidence>
<feature type="domain" description="ABC transmembrane type-1" evidence="9">
    <location>
        <begin position="98"/>
        <end position="312"/>
    </location>
</feature>
<sequence>MTVTDSVTTGAPGTGDLRRPGAARPAPRRRPRSTAGTAAALWLLAPGGLLTVAVIVVPFTVAIIMSLLDLDQYSFRQWLSAPFIGLGNYAEALTRTGLLHAVWVSGSAAVIATLLALPVGVAAALTTHLPFRGRAVVRSLYLIPYVLPAFVVGIIWRIILQPDGVANHGLAQLGVDGGLWLNGPKSYLALILVQVWSSWPLIYLLALSGLQGIEGSLHEAAALDGAEWAAKLRYVVLPLLRGPISLALIISLLHMFNSFTLPFVMFGVPAPQDVEVLPVLTYVESFQNLRFGLSAAMAVISLVLILVPLLVYLRTVKLDTEEASA</sequence>
<dbReference type="EMBL" id="CP159342">
    <property type="protein sequence ID" value="XCH76400.1"/>
    <property type="molecule type" value="Genomic_DNA"/>
</dbReference>
<dbReference type="InterPro" id="IPR035906">
    <property type="entry name" value="MetI-like_sf"/>
</dbReference>
<evidence type="ECO:0000256" key="6">
    <source>
        <dbReference type="ARBA" id="ARBA00023136"/>
    </source>
</evidence>
<dbReference type="CDD" id="cd06261">
    <property type="entry name" value="TM_PBP2"/>
    <property type="match status" value="1"/>
</dbReference>
<evidence type="ECO:0000256" key="3">
    <source>
        <dbReference type="ARBA" id="ARBA00022475"/>
    </source>
</evidence>
<dbReference type="GO" id="GO:0055085">
    <property type="term" value="P:transmembrane transport"/>
    <property type="evidence" value="ECO:0007669"/>
    <property type="project" value="InterPro"/>
</dbReference>
<feature type="transmembrane region" description="Helical" evidence="7">
    <location>
        <begin position="101"/>
        <end position="127"/>
    </location>
</feature>
<keyword evidence="6 7" id="KW-0472">Membrane</keyword>
<dbReference type="Gene3D" id="1.10.3720.10">
    <property type="entry name" value="MetI-like"/>
    <property type="match status" value="1"/>
</dbReference>
<dbReference type="PANTHER" id="PTHR30193:SF37">
    <property type="entry name" value="INNER MEMBRANE ABC TRANSPORTER PERMEASE PROTEIN YCJO"/>
    <property type="match status" value="1"/>
</dbReference>
<dbReference type="EMBL" id="CP157762">
    <property type="protein sequence ID" value="XBP95696.1"/>
    <property type="molecule type" value="Genomic_DNA"/>
</dbReference>
<evidence type="ECO:0000259" key="9">
    <source>
        <dbReference type="PROSITE" id="PS50928"/>
    </source>
</evidence>
<feature type="transmembrane region" description="Helical" evidence="7">
    <location>
        <begin position="38"/>
        <end position="68"/>
    </location>
</feature>
<keyword evidence="3" id="KW-1003">Cell membrane</keyword>
<keyword evidence="2 7" id="KW-0813">Transport</keyword>
<evidence type="ECO:0000256" key="5">
    <source>
        <dbReference type="ARBA" id="ARBA00022989"/>
    </source>
</evidence>
<feature type="compositionally biased region" description="Polar residues" evidence="8">
    <location>
        <begin position="1"/>
        <end position="11"/>
    </location>
</feature>
<dbReference type="RefSeq" id="WP_350936749.1">
    <property type="nucleotide sequence ID" value="NZ_CP157762.1"/>
</dbReference>
<gene>
    <name evidence="11" type="ORF">ABUL08_10005</name>
    <name evidence="10" type="ORF">VK199_09955</name>
</gene>
<evidence type="ECO:0000256" key="7">
    <source>
        <dbReference type="RuleBase" id="RU363032"/>
    </source>
</evidence>
<feature type="transmembrane region" description="Helical" evidence="7">
    <location>
        <begin position="139"/>
        <end position="159"/>
    </location>
</feature>
<reference evidence="11" key="2">
    <citation type="submission" date="2024-06" db="EMBL/GenBank/DDBJ databases">
        <title>Micromonospora mangrovi CCTCC AA 2012012 genome sequences.</title>
        <authorList>
            <person name="Gao J."/>
        </authorList>
    </citation>
    <scope>NUCLEOTIDE SEQUENCE</scope>
    <source>
        <strain evidence="11">CCTCC AA 2012012</strain>
    </source>
</reference>
<keyword evidence="5 7" id="KW-1133">Transmembrane helix</keyword>
<proteinExistence type="inferred from homology"/>
<evidence type="ECO:0000256" key="2">
    <source>
        <dbReference type="ARBA" id="ARBA00022448"/>
    </source>
</evidence>
<feature type="transmembrane region" description="Helical" evidence="7">
    <location>
        <begin position="289"/>
        <end position="313"/>
    </location>
</feature>
<feature type="region of interest" description="Disordered" evidence="8">
    <location>
        <begin position="1"/>
        <end position="33"/>
    </location>
</feature>
<feature type="transmembrane region" description="Helical" evidence="7">
    <location>
        <begin position="187"/>
        <end position="207"/>
    </location>
</feature>